<keyword evidence="4" id="KW-0520">NAD</keyword>
<dbReference type="InterPro" id="IPR040853">
    <property type="entry name" value="RapA2_cadherin-like"/>
</dbReference>
<organism evidence="11 12">
    <name type="scientific">Rotaria sordida</name>
    <dbReference type="NCBI Taxonomy" id="392033"/>
    <lineage>
        <taxon>Eukaryota</taxon>
        <taxon>Metazoa</taxon>
        <taxon>Spiralia</taxon>
        <taxon>Gnathifera</taxon>
        <taxon>Rotifera</taxon>
        <taxon>Eurotatoria</taxon>
        <taxon>Bdelloidea</taxon>
        <taxon>Philodinida</taxon>
        <taxon>Philodinidae</taxon>
        <taxon>Rotaria</taxon>
    </lineage>
</organism>
<dbReference type="Pfam" id="PF25778">
    <property type="entry name" value="DUF7948"/>
    <property type="match status" value="1"/>
</dbReference>
<gene>
    <name evidence="11" type="ORF">PYM288_LOCUS3965</name>
</gene>
<comment type="caution">
    <text evidence="11">The sequence shown here is derived from an EMBL/GenBank/DDBJ whole genome shotgun (WGS) entry which is preliminary data.</text>
</comment>
<evidence type="ECO:0000256" key="8">
    <source>
        <dbReference type="RuleBase" id="RU003345"/>
    </source>
</evidence>
<dbReference type="Gene3D" id="2.60.40.10">
    <property type="entry name" value="Immunoglobulins"/>
    <property type="match status" value="4"/>
</dbReference>
<dbReference type="InterPro" id="IPR016161">
    <property type="entry name" value="Ald_DH/histidinol_DH"/>
</dbReference>
<evidence type="ECO:0000256" key="5">
    <source>
        <dbReference type="ARBA" id="ARBA00024226"/>
    </source>
</evidence>
<dbReference type="Gene3D" id="2.60.40.3440">
    <property type="match status" value="7"/>
</dbReference>
<feature type="region of interest" description="Disordered" evidence="9">
    <location>
        <begin position="3672"/>
        <end position="3694"/>
    </location>
</feature>
<evidence type="ECO:0000259" key="10">
    <source>
        <dbReference type="PROSITE" id="PS50268"/>
    </source>
</evidence>
<comment type="subunit">
    <text evidence="2">Homotetramer.</text>
</comment>
<evidence type="ECO:0000256" key="3">
    <source>
        <dbReference type="ARBA" id="ARBA00023002"/>
    </source>
</evidence>
<dbReference type="GO" id="GO:0007156">
    <property type="term" value="P:homophilic cell adhesion via plasma membrane adhesion molecules"/>
    <property type="evidence" value="ECO:0007669"/>
    <property type="project" value="InterPro"/>
</dbReference>
<dbReference type="InterPro" id="IPR013783">
    <property type="entry name" value="Ig-like_fold"/>
</dbReference>
<dbReference type="SUPFAM" id="SSF53720">
    <property type="entry name" value="ALDH-like"/>
    <property type="match status" value="1"/>
</dbReference>
<dbReference type="InterPro" id="IPR043504">
    <property type="entry name" value="Peptidase_S1_PA_chymotrypsin"/>
</dbReference>
<feature type="region of interest" description="Disordered" evidence="9">
    <location>
        <begin position="3279"/>
        <end position="3301"/>
    </location>
</feature>
<evidence type="ECO:0000256" key="7">
    <source>
        <dbReference type="PROSITE-ProRule" id="PRU10007"/>
    </source>
</evidence>
<dbReference type="GO" id="GO:0005509">
    <property type="term" value="F:calcium ion binding"/>
    <property type="evidence" value="ECO:0007669"/>
    <property type="project" value="UniProtKB-UniRule"/>
</dbReference>
<dbReference type="Gene3D" id="2.40.10.10">
    <property type="entry name" value="Trypsin-like serine proteases"/>
    <property type="match status" value="2"/>
</dbReference>
<dbReference type="NCBIfam" id="NF012211">
    <property type="entry name" value="tand_rpt_95"/>
    <property type="match status" value="10"/>
</dbReference>
<dbReference type="Proteomes" id="UP000663854">
    <property type="component" value="Unassembled WGS sequence"/>
</dbReference>
<keyword evidence="3 8" id="KW-0560">Oxidoreductase</keyword>
<accession>A0A813RVM0</accession>
<dbReference type="InterPro" id="IPR029510">
    <property type="entry name" value="Ald_DH_CS_GLU"/>
</dbReference>
<dbReference type="InterPro" id="IPR002126">
    <property type="entry name" value="Cadherin-like_dom"/>
</dbReference>
<dbReference type="Pfam" id="PF13585">
    <property type="entry name" value="CHU_C"/>
    <property type="match status" value="1"/>
</dbReference>
<dbReference type="Pfam" id="PF00171">
    <property type="entry name" value="Aldedh"/>
    <property type="match status" value="1"/>
</dbReference>
<comment type="similarity">
    <text evidence="1 8">Belongs to the aldehyde dehydrogenase family.</text>
</comment>
<feature type="domain" description="Cadherin" evidence="10">
    <location>
        <begin position="3961"/>
        <end position="4060"/>
    </location>
</feature>
<dbReference type="SMART" id="SM00089">
    <property type="entry name" value="PKD"/>
    <property type="match status" value="6"/>
</dbReference>
<evidence type="ECO:0000313" key="12">
    <source>
        <dbReference type="Proteomes" id="UP000663854"/>
    </source>
</evidence>
<feature type="compositionally biased region" description="Polar residues" evidence="9">
    <location>
        <begin position="3501"/>
        <end position="3512"/>
    </location>
</feature>
<feature type="region of interest" description="Disordered" evidence="9">
    <location>
        <begin position="3493"/>
        <end position="3512"/>
    </location>
</feature>
<dbReference type="InterPro" id="IPR044638">
    <property type="entry name" value="ALDH7A1-like"/>
</dbReference>
<protein>
    <recommendedName>
        <fullName evidence="5">aldehyde dehydrogenase (NAD(+))</fullName>
        <ecNumber evidence="5">1.2.1.3</ecNumber>
    </recommendedName>
</protein>
<dbReference type="GO" id="GO:0016020">
    <property type="term" value="C:membrane"/>
    <property type="evidence" value="ECO:0007669"/>
    <property type="project" value="InterPro"/>
</dbReference>
<evidence type="ECO:0000256" key="6">
    <source>
        <dbReference type="PROSITE-ProRule" id="PRU00043"/>
    </source>
</evidence>
<feature type="active site" evidence="7">
    <location>
        <position position="91"/>
    </location>
</feature>
<dbReference type="PROSITE" id="PS00687">
    <property type="entry name" value="ALDEHYDE_DEHYDR_GLU"/>
    <property type="match status" value="1"/>
</dbReference>
<evidence type="ECO:0000256" key="4">
    <source>
        <dbReference type="ARBA" id="ARBA00023027"/>
    </source>
</evidence>
<dbReference type="InterPro" id="IPR057708">
    <property type="entry name" value="DUF7948"/>
</dbReference>
<name>A0A813RVM0_9BILA</name>
<dbReference type="PANTHER" id="PTHR43521:SF1">
    <property type="entry name" value="ALPHA-AMINOADIPIC SEMIALDEHYDE DEHYDROGENASE"/>
    <property type="match status" value="1"/>
</dbReference>
<dbReference type="Gene3D" id="2.60.40.2810">
    <property type="match status" value="3"/>
</dbReference>
<evidence type="ECO:0000256" key="9">
    <source>
        <dbReference type="SAM" id="MobiDB-lite"/>
    </source>
</evidence>
<evidence type="ECO:0000256" key="2">
    <source>
        <dbReference type="ARBA" id="ARBA00011881"/>
    </source>
</evidence>
<reference evidence="11" key="1">
    <citation type="submission" date="2021-02" db="EMBL/GenBank/DDBJ databases">
        <authorList>
            <person name="Nowell W R."/>
        </authorList>
    </citation>
    <scope>NUCLEOTIDE SEQUENCE</scope>
</reference>
<dbReference type="GO" id="GO:0004029">
    <property type="term" value="F:aldehyde dehydrogenase (NAD+) activity"/>
    <property type="evidence" value="ECO:0007669"/>
    <property type="project" value="UniProtKB-EC"/>
</dbReference>
<evidence type="ECO:0000313" key="11">
    <source>
        <dbReference type="EMBL" id="CAF0787684.1"/>
    </source>
</evidence>
<proteinExistence type="inferred from homology"/>
<dbReference type="InterPro" id="IPR025667">
    <property type="entry name" value="SprB_repeat"/>
</dbReference>
<dbReference type="EC" id="1.2.1.3" evidence="5"/>
<dbReference type="Pfam" id="PF17963">
    <property type="entry name" value="Big_9"/>
    <property type="match status" value="10"/>
</dbReference>
<dbReference type="CDD" id="cd11304">
    <property type="entry name" value="Cadherin_repeat"/>
    <property type="match status" value="5"/>
</dbReference>
<dbReference type="InterPro" id="IPR016162">
    <property type="entry name" value="Ald_DH_N"/>
</dbReference>
<dbReference type="EMBL" id="CAJNOH010000033">
    <property type="protein sequence ID" value="CAF0787684.1"/>
    <property type="molecule type" value="Genomic_DNA"/>
</dbReference>
<dbReference type="Pfam" id="PF17803">
    <property type="entry name" value="Cadherin_4"/>
    <property type="match status" value="1"/>
</dbReference>
<dbReference type="InterPro" id="IPR015590">
    <property type="entry name" value="Aldehyde_DH_dom"/>
</dbReference>
<dbReference type="PROSITE" id="PS50268">
    <property type="entry name" value="CADHERIN_2"/>
    <property type="match status" value="1"/>
</dbReference>
<dbReference type="NCBIfam" id="TIGR04131">
    <property type="entry name" value="Bac_Flav_CTERM"/>
    <property type="match status" value="1"/>
</dbReference>
<dbReference type="Gene3D" id="2.60.40.740">
    <property type="match status" value="13"/>
</dbReference>
<dbReference type="Gene3D" id="3.40.605.10">
    <property type="entry name" value="Aldehyde Dehydrogenase, Chain A, domain 1"/>
    <property type="match status" value="1"/>
</dbReference>
<sequence length="5060" mass="514111">MLAWVCGNTCVWKPSEKTPLTAIACQHILKSVFERNGVPEGVSGLITGGAEVGIWLTADARVPLISATGSTRMGKAVAQTVGSRLGKSLLELGGNNAIIARQRMPNKTERVGAMDLPEPYAYQMINGKEVKVDAAYALNDKNQLTFTLGSYDTSKPLIIDPIALRWATWVNSNSTGDNHGHGIWVDPSGNIYMVARVDGSTNLITTGAFDTSSNGSIDIIVGKYTEPGTVGGAGVRVWQTYIGGTGSDNPYVTEMGPDGNLYMAGQTGSTDFPVTGGTGFTGTPINHQSQTGDDIFVLKINPTGTGIKSAVIGGNGTDNAFDLRIATNGDVIVGGFTTSTNLLTQYAGSGAVNSNAGGNDAFLFRINQNLDAVSWVRNFGGSGNDQINILVNNPTTGDIFVGGNTASTSGITAGTPRQGTMVGSSTAFLRRYNSAGTVQWGSYFNSVASGTTSLLCMEFNTTKDRLYFAGITTGLGTNNTPSGTYDASVAGTNDFYVAHMNIDQTFYASTYIGSSGSENNLMGLNVDDNNDVYLFGYVGNDGYPTAGNPLQSARSGSTDKVFSKINSVLTTLQYSTYYGGTSNEEDPVGQRGIKFANCRIYTIVTARSTDVPLTQGAVTTTKTSSTSIYEPGIVEWANPPDLTNNSISASQNICSGSTPTGLDGQTPSYVLPSITRNGTITAHPSVGAISSYQWQSSPDNTTWSNIVGATGEDLTGAQIGALTQTTYFRRIINGDYCTVSAQTNIQVTVFTISGTQVNNTCFGGAAGSINVTASGAPGTVTYNWGGGITTEDRTGLAAGTYTVTATSGGCTATATFTITAPAQMSFTATPSSATCGAANGSITVSSPTGGTSPYQYSINGTTYQNGLSFTGLTAGTYTVYMRDNTGCVRQQSVTVSSANALVASVSSQTNVLCFGATTGSVTLSQTGGTAPYQYQQGSGSFQSSATFNGLASGTYTFTVRDANSCTATITVTITQPSAAVSASAGTPTHVLCFGGSNGAVTISGSGGTSPYTYRIGSGSYQSSGAFTGLTAGTYTFTVRDNNNCTATVNVTINQPAAALAVSTGSIVNVLCRGAATGSATATATGGTTAYSYSWNTSPVQTSATATGLAAGTYTVTVTDANGCQATATATITQPGTNVSGSITSQTNVLCFGNSTGSVTVAGAGGVSPYQYSFNGGTYQSSGTFGSLAAGTYTVTVRDANGCTSPVSVTITQPASGLTASIGSQTNVLCFGQSTGAVTINATGGTLPYTYQLGGGSIVSTNTFTGLAAGTYVITVRDGGNCSTTVNVTITQPPSAVSGSITSQTNVACNGGNGSVTVAGAGGVAPYQYSFNGGTYQSSGTFSNLSAGSYTVTVRDANNCTSNVPVTITQPSNLSVALVGSPVNVLCFGNSTGSFTVAGSGGTSPYQYSNNGGTFQSSGAFTGLAAGSYVVTSTGSVQINGAGGTSPYEFRIGSGAYGTSNSFTGLAAGTYTFTVRDANGCTATTSVTITQPGSAVDAVNGPHTNVLCFGNSTGSATAVGTGGVSPYTFNINGGAFQASATFNGLGAGTYTLGVRDANGCTDFVTVTITQPAAALNASANVTNASCAGSTNGSVIITPTGGTAPYQYQLGSGSFQSGNSFAGLSAGSYTVTVRDNNNCTYVVNFTVSELSSTVSGSISSQTNVLCFGASTGAVTVAGSGGVLPYQYSINGGTFQGSGSFTGLAAGNGGVGPYQYSLNGGTYQVSGIFTGLAAGSYVVTVKDNNNCTGTVNVTISQPSTPVAGSIVSQTNVLCFGQATGSVTVSGSGGVGPYQFNINGGSFSASNTFSNLAAGIYTVLVRDANGCFYNLPVTITQPNSPVTGSIIGQTNASCLGATGSVTVAGSGGTGPYQYSLNGGAFQPIGIFVGLSAGTYTVTVRDANGCIYNVPVNITQPADAVTGSITAQTNVSCYGGNNGAVTVTGNGGVAPYTYSFEGGAYSSTNSFTGLTAGSYDVTVRDNNGCLFVVSVNITQPSAPLSVAITSQTNVSCFGGSNGSVTVIGSGGTPAYVYRIGLGSYQSSGTFNNLAAGTYTITVRDSKLCTSTVTVVITQPTTPVTGTSDDVVPVACYGDASGSFVVIGAGGVAPYTYSFNGGAFNSSNSYVGLAAGTYSVVVRDANGCTSPAVVVTITQPNGALSANVGNQTNILCYGAATGSFSINANGGTAPYQFSLNGGAYNSSNVFANLTAGIYLVVVRDANGCTSSPVVVTLTQPNAPLSGSITNSTNVLCFGAATGSATVVAVGGVQPYSYSWNTTPAQTGNTATGLTAGTYTVTVTDFNGCSIQRTVTISQPATPISAAITNITPVSCFGGNNGSATVTASGGTGALSYSWNTTPVQHTATATSLTAGNYIVTITDGNGCTTTRPVTITQPASSVTAALVSQTNVSCFGDNNGAATITASGGTAPIVVTWNTVPQQTGLTASNLTPGTYIATATDANGCNASVSVTITGPSQPLASSIISSTNVTCFGYNNGVAVVSATGGTMPYSYSWSTTPVQTTQVASGLAPGTYIVVITDAHNCITTSSVTITGPAAPVAVSIINSVNVACRGEASGSATASASGGTGSLSYTWNTVPAQTGPTATGLVAGTYVVTVVDAFGCSAFTTVTITQPATVLTASLVNSGNPTCYGATNGFATVTATGGNGPYSIVWNTVPQQVGPTATNLGAGNYVAAVTDANGCTRFVNVTLTQPLAAMSGSIINSQNVLCFGDSTGSATVSVSGGTTPYTYSWNSIPSQTGSTATGLPAGTYVVTVTDAMGCSIQRSVTITQPATPISVALVNQHNVTCYGFSNGSATVTASGGTGALSYVWNTVPQQVGTSATNLVAGTYVVTVTDVFGCFRTLTVTITQPAAPLSAVINDRTNVLCFGQSTGSATVTVSGGTTAYSYSWNTNPVQTTQTASNLPAGTYIVTVTDANGCVTSASTVISQPATAVNASITNSTNILCFGNATGSATVSAIGGTPGYTYLWNTVPAQTGSTATGLVAGTYNVTVTDANGCFVVRTVTITQPNAPLSASITNSVNVCPTFATGSATVTPSGGTPNYLYTWSTVPAQHNATATGLAAGTYTVTVTDANGCTTTATAVINNNPKPLAGGDQNICQKVSAVVPAGQGEIWSSAPGNPAPAVINQAGAISGMNTGGIYLFILTNQFGCADTVAVTTTANCPLIANPDNAVTNEDTPVAINVPGNDVDPDGNINNGSVVITDQPDHGTVTINPVTGVITYTPNANYNGPDSFIYNICDTGMPVYCDTALVTINVIPVNDPPVANTDTTTTPEDTPVVIEVPDNDTDPEGGLDTTSVTIIDPPNHGTVVVDTTTGDITYTPDPNYNGPDTLIYSICDQGMPVLCDTAMVIINVTPVNDPPIANLDVTSTPEDTPVPINVPVNDTDVDGNLNVGSVTITDQPNNGTATVDPVTGIITYTPNNNFNGVDTLIYNICDTGLPIYCDTALVVIFVGPVNDPPVANIDHATTPEDVPVPINVPGNDTDNDGNLDPTSVTIVDQPNHGSVTVDPVTGVIIYTPNPNFNGVDSLIYNICDSGIPPLCDTALVIINVTPVNDPPVANIDHASTNEDTQVTIPVPSNDTDVDGNLDVTTVVITDQPNHGTATVNPVTGVITYTPNNNFNGVDTLIYNICDTGIPVYCDTALVIINVIPVNDPPIANPDPTTTPEDTPVTIHVPDNDTDTDDGIDSTTVTIVYPPNHGTVVVDTTTGDIIYTPDPNYNGQDTLIYNICDLDVPAMCDTAIVIITITPVNDPPIANIDHSATGEDTPVTIHVPSNDTDVDGNLDPTSVTIVDQPNNGTVTVDPVTGDIIYTPNLNFNGVDTLIYNICDTGMPVLCDTALVIISVDPNNDPPVANQDNAFTGEDMPVTIQVPGNDTDPDGNLDPTSVTIVDQPNNGTVTVDPVTGAIVYTPNPNFNGVDTLIYNICDTGMPVMCDTALVIIFVDPINDPPIANLDNVTTPEDTPVTIDVPSNDTDVDGNLDPTSVVIVDQPSNGTVTVDPVTGDIIYTPNLNFNGVDTLIYNICDTGMPVYCDTALVIINVTPVNDPPIANEDNATTGEDMPVTIDLPSNDTDVDGNLDNGSVTIVTPPANGTVVVNPNGSIVYTPNPNFWGNDSLIYNICDTGLPVLCDTAWVFIHVESNNDPLIAILDTTSTPEDTPVTIQVPDNDIDVDNNIDYSSVTIILPPANGTISGIDPVTVVTDLNGCTTTQTVTLTAPPALEVGGVAFEYNGGVNVSCANACDGSIDLTITGGVAPFAISWTGPNNFSSSSEDISGLCPGAYVVTVVDANNCSTTTTITLIAPQPLTSGAVAAVVAGGFNITCNGACNGSINATIGGGTTPYTISWTGPNNFVAVTEDIANLCAGTYNLNVTDANGCTTTSTVTLTQPEVLSATAIAALTDGGTNISCNGTCDGTIDMTVTGGVAPYTISWTGPGGFVSSSQDISSLCVGTYVATVTDANGCTASVTMVLTGPTPLVSTGVQSTYTGGFNISCNGGNNGSIDVTTTGGSGTYTFNWSGPGGFSANTEDIANLYAGTYTLIVSDVNGCDDTLTFIMTDPEPISLVAVNAPSFCGLSNGTIDLTVNGGSGFYNFVWTDGNTGLVIGNSEDLFNITGGVYIVAVTDTNGCTEIDSVIVGDKPPVVITGTTTPTNCNGSCNGAINVTLVGDGPYIINWTGPNGFTSTDEDLVALCNGTYIITVQDGNSCTVVDTFVITAPNAIGITVVANNAATCSASNGSIDISVEGGSGTYSYSWSGPNNFTSTSQDLTGLAEGCYVVTVTDAGGCSSTQTICVGSVSNLVINTTPVNVSCNGLNNGSACAEATGTTPPVSYLWSNGDTTQCTDSLAPGTYVVTITDANGCSGSDTIVITEPDAIVVAADIPVYPNGYNVSVADGSDGSIDLTVSGGTVPYTYDWNLPAPNDILEDQVSLPADTYIVVITDANGCTITEEYILTEPPLIVLPTGFSPDNGDGLNDYYVIHGIEGLTDNKFTVFNRWGQVIFEKEGYQNDWAGTNFSGKLMPDGTYFILFTVNVPNQGNLTFKATVELRHNLGK</sequence>
<dbReference type="Pfam" id="PF13573">
    <property type="entry name" value="SprB"/>
    <property type="match status" value="37"/>
</dbReference>
<feature type="compositionally biased region" description="Low complexity" evidence="9">
    <location>
        <begin position="3279"/>
        <end position="3293"/>
    </location>
</feature>
<dbReference type="InterPro" id="IPR026341">
    <property type="entry name" value="T9SS_type_B"/>
</dbReference>
<dbReference type="InterPro" id="IPR022409">
    <property type="entry name" value="PKD/Chitinase_dom"/>
</dbReference>
<dbReference type="PANTHER" id="PTHR43521">
    <property type="entry name" value="ALPHA-AMINOADIPIC SEMIALDEHYDE DEHYDROGENASE"/>
    <property type="match status" value="1"/>
</dbReference>
<evidence type="ECO:0000256" key="1">
    <source>
        <dbReference type="ARBA" id="ARBA00009986"/>
    </source>
</evidence>
<keyword evidence="6" id="KW-0106">Calcium</keyword>